<dbReference type="InterPro" id="IPR029063">
    <property type="entry name" value="SAM-dependent_MTases_sf"/>
</dbReference>
<feature type="binding site" evidence="5">
    <location>
        <begin position="229"/>
        <end position="233"/>
    </location>
    <ligand>
        <name>S-adenosyl-L-methionine</name>
        <dbReference type="ChEBI" id="CHEBI:59789"/>
    </ligand>
</feature>
<dbReference type="SUPFAM" id="SSF53335">
    <property type="entry name" value="S-adenosyl-L-methionine-dependent methyltransferases"/>
    <property type="match status" value="2"/>
</dbReference>
<dbReference type="GO" id="GO:0102559">
    <property type="term" value="F:peptide chain release factor N(5)-glutamine methyltransferase activity"/>
    <property type="evidence" value="ECO:0007669"/>
    <property type="project" value="UniProtKB-EC"/>
</dbReference>
<comment type="catalytic activity">
    <reaction evidence="4 5">
        <text>L-glutaminyl-[peptide chain release factor] + S-adenosyl-L-methionine = N(5)-methyl-L-glutaminyl-[peptide chain release factor] + S-adenosyl-L-homocysteine + H(+)</text>
        <dbReference type="Rhea" id="RHEA:42896"/>
        <dbReference type="Rhea" id="RHEA-COMP:10271"/>
        <dbReference type="Rhea" id="RHEA-COMP:10272"/>
        <dbReference type="ChEBI" id="CHEBI:15378"/>
        <dbReference type="ChEBI" id="CHEBI:30011"/>
        <dbReference type="ChEBI" id="CHEBI:57856"/>
        <dbReference type="ChEBI" id="CHEBI:59789"/>
        <dbReference type="ChEBI" id="CHEBI:61891"/>
        <dbReference type="EC" id="2.1.1.297"/>
    </reaction>
</comment>
<proteinExistence type="inferred from homology"/>
<comment type="caution">
    <text evidence="9">The sequence shown here is derived from an EMBL/GenBank/DDBJ whole genome shotgun (WGS) entry which is preliminary data.</text>
</comment>
<comment type="caution">
    <text evidence="5">Lacks conserved residue(s) required for the propagation of feature annotation.</text>
</comment>
<evidence type="ECO:0000256" key="1">
    <source>
        <dbReference type="ARBA" id="ARBA00022603"/>
    </source>
</evidence>
<feature type="compositionally biased region" description="Low complexity" evidence="6">
    <location>
        <begin position="204"/>
        <end position="214"/>
    </location>
</feature>
<reference evidence="9" key="1">
    <citation type="submission" date="2018-08" db="EMBL/GenBank/DDBJ databases">
        <title>Murine metabolic-syndrome-specific gut microbial biobank.</title>
        <authorList>
            <person name="Liu C."/>
        </authorList>
    </citation>
    <scope>NUCLEOTIDE SEQUENCE [LARGE SCALE GENOMIC DNA]</scope>
    <source>
        <strain evidence="9">Z82</strain>
    </source>
</reference>
<dbReference type="EMBL" id="QWKH01000069">
    <property type="protein sequence ID" value="NBI35053.1"/>
    <property type="molecule type" value="Genomic_DNA"/>
</dbReference>
<feature type="region of interest" description="Disordered" evidence="6">
    <location>
        <begin position="194"/>
        <end position="214"/>
    </location>
</feature>
<dbReference type="CDD" id="cd02440">
    <property type="entry name" value="AdoMet_MTases"/>
    <property type="match status" value="1"/>
</dbReference>
<feature type="region of interest" description="Disordered" evidence="6">
    <location>
        <begin position="161"/>
        <end position="182"/>
    </location>
</feature>
<protein>
    <recommendedName>
        <fullName evidence="5">Release factor glutamine methyltransferase</fullName>
        <shortName evidence="5">RF MTase</shortName>
        <ecNumber evidence="5">2.1.1.297</ecNumber>
    </recommendedName>
    <alternativeName>
        <fullName evidence="5">N5-glutamine methyltransferase PrmC</fullName>
    </alternativeName>
    <alternativeName>
        <fullName evidence="5">Protein-(glutamine-N5) MTase PrmC</fullName>
    </alternativeName>
    <alternativeName>
        <fullName evidence="5">Protein-glutamine N-methyltransferase PrmC</fullName>
    </alternativeName>
</protein>
<feature type="domain" description="Methyltransferase small" evidence="7">
    <location>
        <begin position="225"/>
        <end position="302"/>
    </location>
</feature>
<keyword evidence="1 5" id="KW-0489">Methyltransferase</keyword>
<evidence type="ECO:0000256" key="2">
    <source>
        <dbReference type="ARBA" id="ARBA00022679"/>
    </source>
</evidence>
<dbReference type="NCBIfam" id="TIGR00536">
    <property type="entry name" value="hemK_fam"/>
    <property type="match status" value="1"/>
</dbReference>
<dbReference type="GO" id="GO:0032259">
    <property type="term" value="P:methylation"/>
    <property type="evidence" value="ECO:0007669"/>
    <property type="project" value="UniProtKB-KW"/>
</dbReference>
<evidence type="ECO:0000256" key="3">
    <source>
        <dbReference type="ARBA" id="ARBA00022691"/>
    </source>
</evidence>
<feature type="domain" description="Release factor glutamine methyltransferase N-terminal" evidence="8">
    <location>
        <begin position="19"/>
        <end position="88"/>
    </location>
</feature>
<evidence type="ECO:0000313" key="9">
    <source>
        <dbReference type="EMBL" id="NBI35053.1"/>
    </source>
</evidence>
<dbReference type="InterPro" id="IPR050320">
    <property type="entry name" value="N5-glutamine_MTase"/>
</dbReference>
<dbReference type="Pfam" id="PF05175">
    <property type="entry name" value="MTS"/>
    <property type="match status" value="1"/>
</dbReference>
<dbReference type="InterPro" id="IPR007848">
    <property type="entry name" value="Small_mtfrase_dom"/>
</dbReference>
<evidence type="ECO:0000256" key="5">
    <source>
        <dbReference type="HAMAP-Rule" id="MF_02126"/>
    </source>
</evidence>
<comment type="similarity">
    <text evidence="5">Belongs to the protein N5-glutamine methyltransferase family. PrmC subfamily.</text>
</comment>
<feature type="binding site" evidence="5">
    <location>
        <position position="252"/>
    </location>
    <ligand>
        <name>S-adenosyl-L-methionine</name>
        <dbReference type="ChEBI" id="CHEBI:59789"/>
    </ligand>
</feature>
<comment type="function">
    <text evidence="5">Methylates the class 1 translation termination release factors RF1/PrfA and RF2/PrfB on the glutamine residue of the universally conserved GGQ motif.</text>
</comment>
<sequence>MGLPSTQEAPDARWTVKAALDWTVSYLERHGDEHPRQSAEWLLSHGCGLSRIQLYMNFERELSADERAWLRQAVARRGAGEPLQYITGEVAFRHITVKVRSGVLIPRPETEVLVSEVLAELPASKRRVALDSTIEAWEGDVLIEAARAEAAQQGAALQPFAPAGSAASDGMLPEEQDEPQVPPAVFESFGTRVADEPEPDEDQPASGPDASPAAQASAADGVLLVADIGTGSGCIACSLAQEHGDVRVIATDISDEALALARENVRNLGLDAVVRVIRSDLAASIPERYQGRLDAVVSNPPYIPTAVMESLSPEVAAFEPSLALDGGADGLDVFRQLTPQALAFLKSGGIFACELHETCLDDAAAIARAGGFSDVRTVKDLAGRPRVLVARKPLE</sequence>
<dbReference type="InterPro" id="IPR004556">
    <property type="entry name" value="HemK-like"/>
</dbReference>
<evidence type="ECO:0000259" key="7">
    <source>
        <dbReference type="Pfam" id="PF05175"/>
    </source>
</evidence>
<dbReference type="Pfam" id="PF17827">
    <property type="entry name" value="PrmC_N"/>
    <property type="match status" value="1"/>
</dbReference>
<keyword evidence="3 5" id="KW-0949">S-adenosyl-L-methionine</keyword>
<dbReference type="Gene3D" id="3.40.50.150">
    <property type="entry name" value="Vaccinia Virus protein VP39"/>
    <property type="match status" value="1"/>
</dbReference>
<gene>
    <name evidence="5" type="primary">prmC</name>
    <name evidence="9" type="ORF">D1639_08450</name>
</gene>
<dbReference type="PROSITE" id="PS00092">
    <property type="entry name" value="N6_MTASE"/>
    <property type="match status" value="1"/>
</dbReference>
<dbReference type="EC" id="2.1.1.297" evidence="5"/>
<evidence type="ECO:0000256" key="4">
    <source>
        <dbReference type="ARBA" id="ARBA00048391"/>
    </source>
</evidence>
<dbReference type="HAMAP" id="MF_02126">
    <property type="entry name" value="RF_methyltr_PrmC"/>
    <property type="match status" value="1"/>
</dbReference>
<dbReference type="InterPro" id="IPR019874">
    <property type="entry name" value="RF_methyltr_PrmC"/>
</dbReference>
<dbReference type="Gene3D" id="1.10.8.10">
    <property type="entry name" value="DNA helicase RuvA subunit, C-terminal domain"/>
    <property type="match status" value="1"/>
</dbReference>
<organism evidence="9">
    <name type="scientific">Muribaculaceae bacterium Z82</name>
    <dbReference type="NCBI Taxonomy" id="2304548"/>
    <lineage>
        <taxon>Bacteria</taxon>
        <taxon>Pseudomonadati</taxon>
        <taxon>Bacteroidota</taxon>
        <taxon>Bacteroidia</taxon>
        <taxon>Bacteroidales</taxon>
        <taxon>Muribaculaceae</taxon>
    </lineage>
</organism>
<name>A0A7C9KCF0_9BACT</name>
<dbReference type="InterPro" id="IPR040758">
    <property type="entry name" value="PrmC_N"/>
</dbReference>
<accession>A0A7C9KCF0</accession>
<dbReference type="PANTHER" id="PTHR18895">
    <property type="entry name" value="HEMK METHYLTRANSFERASE"/>
    <property type="match status" value="1"/>
</dbReference>
<dbReference type="GO" id="GO:0003676">
    <property type="term" value="F:nucleic acid binding"/>
    <property type="evidence" value="ECO:0007669"/>
    <property type="project" value="InterPro"/>
</dbReference>
<dbReference type="AlphaFoldDB" id="A0A7C9KCF0"/>
<feature type="binding site" evidence="5">
    <location>
        <position position="299"/>
    </location>
    <ligand>
        <name>S-adenosyl-L-methionine</name>
        <dbReference type="ChEBI" id="CHEBI:59789"/>
    </ligand>
</feature>
<dbReference type="InterPro" id="IPR002052">
    <property type="entry name" value="DNA_methylase_N6_adenine_CS"/>
</dbReference>
<keyword evidence="2 5" id="KW-0808">Transferase</keyword>
<dbReference type="PANTHER" id="PTHR18895:SF74">
    <property type="entry name" value="MTRF1L RELEASE FACTOR GLUTAMINE METHYLTRANSFERASE"/>
    <property type="match status" value="1"/>
</dbReference>
<evidence type="ECO:0000256" key="6">
    <source>
        <dbReference type="SAM" id="MobiDB-lite"/>
    </source>
</evidence>
<feature type="binding site" evidence="5">
    <location>
        <begin position="299"/>
        <end position="302"/>
    </location>
    <ligand>
        <name>substrate</name>
    </ligand>
</feature>
<evidence type="ECO:0000259" key="8">
    <source>
        <dbReference type="Pfam" id="PF17827"/>
    </source>
</evidence>